<dbReference type="Pfam" id="PF01872">
    <property type="entry name" value="RibD_C"/>
    <property type="match status" value="1"/>
</dbReference>
<dbReference type="Proteomes" id="UP000583266">
    <property type="component" value="Unassembled WGS sequence"/>
</dbReference>
<accession>A0A848GNY4</accession>
<dbReference type="Gene3D" id="3.40.430.10">
    <property type="entry name" value="Dihydrofolate Reductase, subunit A"/>
    <property type="match status" value="1"/>
</dbReference>
<dbReference type="RefSeq" id="WP_169226738.1">
    <property type="nucleotide sequence ID" value="NZ_JABBGC010000002.1"/>
</dbReference>
<dbReference type="EMBL" id="JABBGC010000002">
    <property type="protein sequence ID" value="NML39677.1"/>
    <property type="molecule type" value="Genomic_DNA"/>
</dbReference>
<sequence>MRKVVLFMHVSLDNYVCDVNGGLGWISYDKELQEYAGRIVDTVGMPMYGRTTYDMMAGYWPTVLEKPETADAHSLHHARWVQEIPKVVFSTTMEKAEWNNTRLIKNNIAEEVQKLKAEPGKDLVIFGSPGLAQTFADLDLIDEFQLTIQPVVLGAGTRMFKDLKSPVKLQMLSSTQFKSGVIGAHYEVVRK</sequence>
<keyword evidence="3" id="KW-1185">Reference proteome</keyword>
<comment type="caution">
    <text evidence="2">The sequence shown here is derived from an EMBL/GenBank/DDBJ whole genome shotgun (WGS) entry which is preliminary data.</text>
</comment>
<dbReference type="GO" id="GO:0008703">
    <property type="term" value="F:5-amino-6-(5-phosphoribosylamino)uracil reductase activity"/>
    <property type="evidence" value="ECO:0007669"/>
    <property type="project" value="InterPro"/>
</dbReference>
<gene>
    <name evidence="2" type="ORF">HHL17_20930</name>
</gene>
<evidence type="ECO:0000313" key="3">
    <source>
        <dbReference type="Proteomes" id="UP000583266"/>
    </source>
</evidence>
<evidence type="ECO:0000313" key="2">
    <source>
        <dbReference type="EMBL" id="NML39677.1"/>
    </source>
</evidence>
<reference evidence="2 3" key="1">
    <citation type="submission" date="2020-04" db="EMBL/GenBank/DDBJ databases">
        <title>Chitinophaga sp. G-6-1-13 sp. nov., isolated from soil.</title>
        <authorList>
            <person name="Dahal R.H."/>
            <person name="Chaudhary D.K."/>
        </authorList>
    </citation>
    <scope>NUCLEOTIDE SEQUENCE [LARGE SCALE GENOMIC DNA]</scope>
    <source>
        <strain evidence="2 3">G-6-1-13</strain>
    </source>
</reference>
<dbReference type="InterPro" id="IPR024072">
    <property type="entry name" value="DHFR-like_dom_sf"/>
</dbReference>
<organism evidence="2 3">
    <name type="scientific">Chitinophaga fulva</name>
    <dbReference type="NCBI Taxonomy" id="2728842"/>
    <lineage>
        <taxon>Bacteria</taxon>
        <taxon>Pseudomonadati</taxon>
        <taxon>Bacteroidota</taxon>
        <taxon>Chitinophagia</taxon>
        <taxon>Chitinophagales</taxon>
        <taxon>Chitinophagaceae</taxon>
        <taxon>Chitinophaga</taxon>
    </lineage>
</organism>
<dbReference type="InterPro" id="IPR050765">
    <property type="entry name" value="Riboflavin_Biosynth_HTPR"/>
</dbReference>
<dbReference type="PANTHER" id="PTHR38011">
    <property type="entry name" value="DIHYDROFOLATE REDUCTASE FAMILY PROTEIN (AFU_ORTHOLOGUE AFUA_8G06820)"/>
    <property type="match status" value="1"/>
</dbReference>
<dbReference type="SUPFAM" id="SSF53597">
    <property type="entry name" value="Dihydrofolate reductase-like"/>
    <property type="match status" value="1"/>
</dbReference>
<protein>
    <submittedName>
        <fullName evidence="2">Dihydrofolate reductase</fullName>
    </submittedName>
</protein>
<dbReference type="InterPro" id="IPR002734">
    <property type="entry name" value="RibDG_C"/>
</dbReference>
<dbReference type="PANTHER" id="PTHR38011:SF11">
    <property type="entry name" value="2,5-DIAMINO-6-RIBOSYLAMINO-4(3H)-PYRIMIDINONE 5'-PHOSPHATE REDUCTASE"/>
    <property type="match status" value="1"/>
</dbReference>
<feature type="domain" description="Bacterial bifunctional deaminase-reductase C-terminal" evidence="1">
    <location>
        <begin position="2"/>
        <end position="182"/>
    </location>
</feature>
<name>A0A848GNY4_9BACT</name>
<dbReference type="GO" id="GO:0009231">
    <property type="term" value="P:riboflavin biosynthetic process"/>
    <property type="evidence" value="ECO:0007669"/>
    <property type="project" value="InterPro"/>
</dbReference>
<proteinExistence type="predicted"/>
<evidence type="ECO:0000259" key="1">
    <source>
        <dbReference type="Pfam" id="PF01872"/>
    </source>
</evidence>
<dbReference type="AlphaFoldDB" id="A0A848GNY4"/>